<dbReference type="CDD" id="cd01651">
    <property type="entry name" value="RT_G2_intron"/>
    <property type="match status" value="1"/>
</dbReference>
<dbReference type="AlphaFoldDB" id="A0A1G2NAE4"/>
<sequence>MRHDYNDIISIKNLCDAWRKFLHGKKTRSDVATFSLNFSQNIFQLHRELQNKTYRHGVYEAFSISDPKPRSIHKAIVRDRLLHHAIYQVLEPYFDKKFIYDSYSCRNFKGTHKAIERFGEFFRRVSHNGSRTCWVLKCDVRKFFASIDQETLMDIFKRHVSDQSIVWLIGEIVQSFSTGPGKGLPLGNLTSQLLVNVYMNEFDQFVKHGLKQKYYIRYADDFVILHEDKGYLQELILRVDSFLSERLLLALHPDKVFIKTFASGVDFLGWVHFPNHRVLRTTTKKRMFRNIKAKDGKEKTVQSYLGLISHGNSWKLRQKIIGK</sequence>
<dbReference type="PANTHER" id="PTHR34047">
    <property type="entry name" value="NUCLEAR INTRON MATURASE 1, MITOCHONDRIAL-RELATED"/>
    <property type="match status" value="1"/>
</dbReference>
<reference evidence="2 3" key="1">
    <citation type="journal article" date="2016" name="Nat. Commun.">
        <title>Thousands of microbial genomes shed light on interconnected biogeochemical processes in an aquifer system.</title>
        <authorList>
            <person name="Anantharaman K."/>
            <person name="Brown C.T."/>
            <person name="Hug L.A."/>
            <person name="Sharon I."/>
            <person name="Castelle C.J."/>
            <person name="Probst A.J."/>
            <person name="Thomas B.C."/>
            <person name="Singh A."/>
            <person name="Wilkins M.J."/>
            <person name="Karaoz U."/>
            <person name="Brodie E.L."/>
            <person name="Williams K.H."/>
            <person name="Hubbard S.S."/>
            <person name="Banfield J.F."/>
        </authorList>
    </citation>
    <scope>NUCLEOTIDE SEQUENCE [LARGE SCALE GENOMIC DNA]</scope>
</reference>
<feature type="domain" description="Reverse transcriptase" evidence="1">
    <location>
        <begin position="47"/>
        <end position="272"/>
    </location>
</feature>
<proteinExistence type="predicted"/>
<gene>
    <name evidence="2" type="ORF">A2928_00985</name>
</gene>
<dbReference type="Proteomes" id="UP000176221">
    <property type="component" value="Unassembled WGS sequence"/>
</dbReference>
<accession>A0A1G2NAE4</accession>
<dbReference type="InterPro" id="IPR000477">
    <property type="entry name" value="RT_dom"/>
</dbReference>
<dbReference type="Pfam" id="PF00078">
    <property type="entry name" value="RVT_1"/>
    <property type="match status" value="1"/>
</dbReference>
<organism evidence="2 3">
    <name type="scientific">Candidatus Taylorbacteria bacterium RIFCSPLOWO2_01_FULL_45_15b</name>
    <dbReference type="NCBI Taxonomy" id="1802319"/>
    <lineage>
        <taxon>Bacteria</taxon>
        <taxon>Candidatus Tayloriibacteriota</taxon>
    </lineage>
</organism>
<dbReference type="SUPFAM" id="SSF56672">
    <property type="entry name" value="DNA/RNA polymerases"/>
    <property type="match status" value="1"/>
</dbReference>
<dbReference type="InterPro" id="IPR043502">
    <property type="entry name" value="DNA/RNA_pol_sf"/>
</dbReference>
<name>A0A1G2NAE4_9BACT</name>
<dbReference type="STRING" id="1802319.A2928_00985"/>
<comment type="caution">
    <text evidence="2">The sequence shown here is derived from an EMBL/GenBank/DDBJ whole genome shotgun (WGS) entry which is preliminary data.</text>
</comment>
<dbReference type="InterPro" id="IPR051083">
    <property type="entry name" value="GrpII_Intron_Splice-Mob/Def"/>
</dbReference>
<evidence type="ECO:0000313" key="3">
    <source>
        <dbReference type="Proteomes" id="UP000176221"/>
    </source>
</evidence>
<evidence type="ECO:0000259" key="1">
    <source>
        <dbReference type="PROSITE" id="PS50878"/>
    </source>
</evidence>
<protein>
    <recommendedName>
        <fullName evidence="1">Reverse transcriptase domain-containing protein</fullName>
    </recommendedName>
</protein>
<dbReference type="PANTHER" id="PTHR34047:SF8">
    <property type="entry name" value="PROTEIN YKFC"/>
    <property type="match status" value="1"/>
</dbReference>
<evidence type="ECO:0000313" key="2">
    <source>
        <dbReference type="EMBL" id="OHA32211.1"/>
    </source>
</evidence>
<dbReference type="EMBL" id="MHRX01000051">
    <property type="protein sequence ID" value="OHA32211.1"/>
    <property type="molecule type" value="Genomic_DNA"/>
</dbReference>
<dbReference type="PROSITE" id="PS50878">
    <property type="entry name" value="RT_POL"/>
    <property type="match status" value="1"/>
</dbReference>